<proteinExistence type="predicted"/>
<organism evidence="2">
    <name type="scientific">Listeria seeligeri FSL N1-067</name>
    <dbReference type="NCBI Taxonomy" id="702453"/>
    <lineage>
        <taxon>Bacteria</taxon>
        <taxon>Bacillati</taxon>
        <taxon>Bacillota</taxon>
        <taxon>Bacilli</taxon>
        <taxon>Bacillales</taxon>
        <taxon>Listeriaceae</taxon>
        <taxon>Listeria</taxon>
    </lineage>
</organism>
<gene>
    <name evidence="2" type="ORF">NT03LS_2216</name>
</gene>
<sequence>MFVNENVFKSEIGLYQFRFFAVFLVLFSVGWVFSSSSNVSFWSKKVRGKSR</sequence>
<dbReference type="EMBL" id="ADXJ01000767">
    <property type="protein sequence ID" value="EFR99671.1"/>
    <property type="molecule type" value="Genomic_DNA"/>
</dbReference>
<keyword evidence="1" id="KW-0472">Membrane</keyword>
<evidence type="ECO:0000256" key="1">
    <source>
        <dbReference type="SAM" id="Phobius"/>
    </source>
</evidence>
<evidence type="ECO:0000313" key="2">
    <source>
        <dbReference type="EMBL" id="EFR99671.1"/>
    </source>
</evidence>
<protein>
    <submittedName>
        <fullName evidence="2">Uncharacterized protein</fullName>
    </submittedName>
</protein>
<dbReference type="Proteomes" id="UP000004302">
    <property type="component" value="Chromosome"/>
</dbReference>
<dbReference type="HOGENOM" id="CLU_3100438_0_0_9"/>
<accession>E3ZRT8</accession>
<dbReference type="AlphaFoldDB" id="E3ZRT8"/>
<keyword evidence="1" id="KW-1133">Transmembrane helix</keyword>
<name>E3ZRT8_LISSE</name>
<keyword evidence="1" id="KW-0812">Transmembrane</keyword>
<comment type="caution">
    <text evidence="2">The sequence shown here is derived from an EMBL/GenBank/DDBJ whole genome shotgun (WGS) entry which is preliminary data.</text>
</comment>
<feature type="transmembrane region" description="Helical" evidence="1">
    <location>
        <begin position="20"/>
        <end position="42"/>
    </location>
</feature>
<reference evidence="2" key="1">
    <citation type="journal article" date="2010" name="Microbiol. Resour. Announc.">
        <title>Comparative genomics of the bacterial genus Listeria: Genome evolution is characterized by limited gene acquisition and limited gene loss.</title>
        <authorList>
            <person name="den Bakker H.C."/>
            <person name="Cummings C.A."/>
            <person name="Ferreira V."/>
            <person name="Vatta P."/>
            <person name="Orsi R.H."/>
            <person name="Degoricija L."/>
            <person name="Barker M."/>
            <person name="Petrauskene O."/>
            <person name="Furtado M.R."/>
            <person name="Wiedmann M."/>
        </authorList>
    </citation>
    <scope>NUCLEOTIDE SEQUENCE [LARGE SCALE GENOMIC DNA]</scope>
    <source>
        <strain evidence="2">FSL N1-067</strain>
    </source>
</reference>